<proteinExistence type="predicted"/>
<dbReference type="Proteomes" id="UP000625711">
    <property type="component" value="Unassembled WGS sequence"/>
</dbReference>
<evidence type="ECO:0000313" key="2">
    <source>
        <dbReference type="Proteomes" id="UP000625711"/>
    </source>
</evidence>
<name>A0A834I9U4_RHYFE</name>
<accession>A0A834I9U4</accession>
<reference evidence="1" key="1">
    <citation type="submission" date="2020-08" db="EMBL/GenBank/DDBJ databases">
        <title>Genome sequencing and assembly of the red palm weevil Rhynchophorus ferrugineus.</title>
        <authorList>
            <person name="Dias G.B."/>
            <person name="Bergman C.M."/>
            <person name="Manee M."/>
        </authorList>
    </citation>
    <scope>NUCLEOTIDE SEQUENCE</scope>
    <source>
        <strain evidence="1">AA-2017</strain>
        <tissue evidence="1">Whole larva</tissue>
    </source>
</reference>
<dbReference type="EMBL" id="JAACXV010010355">
    <property type="protein sequence ID" value="KAF7275451.1"/>
    <property type="molecule type" value="Genomic_DNA"/>
</dbReference>
<evidence type="ECO:0000313" key="1">
    <source>
        <dbReference type="EMBL" id="KAF7275451.1"/>
    </source>
</evidence>
<organism evidence="1 2">
    <name type="scientific">Rhynchophorus ferrugineus</name>
    <name type="common">Red palm weevil</name>
    <name type="synonym">Curculio ferrugineus</name>
    <dbReference type="NCBI Taxonomy" id="354439"/>
    <lineage>
        <taxon>Eukaryota</taxon>
        <taxon>Metazoa</taxon>
        <taxon>Ecdysozoa</taxon>
        <taxon>Arthropoda</taxon>
        <taxon>Hexapoda</taxon>
        <taxon>Insecta</taxon>
        <taxon>Pterygota</taxon>
        <taxon>Neoptera</taxon>
        <taxon>Endopterygota</taxon>
        <taxon>Coleoptera</taxon>
        <taxon>Polyphaga</taxon>
        <taxon>Cucujiformia</taxon>
        <taxon>Curculionidae</taxon>
        <taxon>Dryophthorinae</taxon>
        <taxon>Rhynchophorus</taxon>
    </lineage>
</organism>
<protein>
    <submittedName>
        <fullName evidence="1">Uncharacterized protein</fullName>
    </submittedName>
</protein>
<keyword evidence="2" id="KW-1185">Reference proteome</keyword>
<dbReference type="AlphaFoldDB" id="A0A834I9U4"/>
<sequence>MQKTPHRTCYTASIPCSTSVPKWGTFAPNLTRAYTSPLPFGRFITYLWREISPPKPISTRFKPTPKQRIANSSRLENVVADVRTVYIINNRIYGTAGVFIEGAGGEKVYLGNGKRG</sequence>
<gene>
    <name evidence="1" type="ORF">GWI33_011738</name>
</gene>
<comment type="caution">
    <text evidence="1">The sequence shown here is derived from an EMBL/GenBank/DDBJ whole genome shotgun (WGS) entry which is preliminary data.</text>
</comment>